<evidence type="ECO:0000313" key="3">
    <source>
        <dbReference type="Proteomes" id="UP000078560"/>
    </source>
</evidence>
<proteinExistence type="predicted"/>
<evidence type="ECO:0000256" key="1">
    <source>
        <dbReference type="SAM" id="MobiDB-lite"/>
    </source>
</evidence>
<dbReference type="Proteomes" id="UP000078560">
    <property type="component" value="Unassembled WGS sequence"/>
</dbReference>
<organism evidence="2 3">
    <name type="scientific">Plasmodium ovale curtisi</name>
    <dbReference type="NCBI Taxonomy" id="864141"/>
    <lineage>
        <taxon>Eukaryota</taxon>
        <taxon>Sar</taxon>
        <taxon>Alveolata</taxon>
        <taxon>Apicomplexa</taxon>
        <taxon>Aconoidasida</taxon>
        <taxon>Haemosporida</taxon>
        <taxon>Plasmodiidae</taxon>
        <taxon>Plasmodium</taxon>
        <taxon>Plasmodium (Plasmodium)</taxon>
    </lineage>
</organism>
<sequence length="69" mass="7859">MIKRRTEEGGKKKKNMHKTNRAATNQKNNNIAMLFISNLLKGEQEQKAGSSARWENAHWSSMIGTEISK</sequence>
<protein>
    <submittedName>
        <fullName evidence="2">Uncharacterized protein</fullName>
    </submittedName>
</protein>
<feature type="region of interest" description="Disordered" evidence="1">
    <location>
        <begin position="1"/>
        <end position="28"/>
    </location>
</feature>
<evidence type="ECO:0000313" key="2">
    <source>
        <dbReference type="EMBL" id="SBS83550.1"/>
    </source>
</evidence>
<reference evidence="3" key="1">
    <citation type="submission" date="2016-05" db="EMBL/GenBank/DDBJ databases">
        <authorList>
            <person name="Naeem Raeece"/>
        </authorList>
    </citation>
    <scope>NUCLEOTIDE SEQUENCE [LARGE SCALE GENOMIC DNA]</scope>
</reference>
<dbReference type="EMBL" id="FLQU01000288">
    <property type="protein sequence ID" value="SBS83550.1"/>
    <property type="molecule type" value="Genomic_DNA"/>
</dbReference>
<gene>
    <name evidence="2" type="ORF">POVCU2_0021560</name>
</gene>
<feature type="compositionally biased region" description="Basic and acidic residues" evidence="1">
    <location>
        <begin position="1"/>
        <end position="10"/>
    </location>
</feature>
<feature type="compositionally biased region" description="Basic residues" evidence="1">
    <location>
        <begin position="11"/>
        <end position="20"/>
    </location>
</feature>
<accession>A0A1A8VSQ1</accession>
<name>A0A1A8VSQ1_PLAOA</name>
<dbReference type="AlphaFoldDB" id="A0A1A8VSQ1"/>